<dbReference type="AlphaFoldDB" id="A0A433MTN1"/>
<accession>A0A433MTN1</accession>
<name>A0A433MTN1_9BURK</name>
<organism evidence="1 2">
    <name type="scientific">Variovorax guangxiensis</name>
    <dbReference type="NCBI Taxonomy" id="1775474"/>
    <lineage>
        <taxon>Bacteria</taxon>
        <taxon>Pseudomonadati</taxon>
        <taxon>Pseudomonadota</taxon>
        <taxon>Betaproteobacteria</taxon>
        <taxon>Burkholderiales</taxon>
        <taxon>Comamonadaceae</taxon>
        <taxon>Variovorax</taxon>
    </lineage>
</organism>
<dbReference type="OrthoDB" id="9153578at2"/>
<evidence type="ECO:0000313" key="2">
    <source>
        <dbReference type="Proteomes" id="UP000281118"/>
    </source>
</evidence>
<sequence>MRRALRDIARERSFADRAAEDLNGSPRSGFDSSLSAGVAGAARGDCRKGEFKGGGMGLLSLPALALAAANGECAR</sequence>
<proteinExistence type="predicted"/>
<reference evidence="1 2" key="1">
    <citation type="submission" date="2018-12" db="EMBL/GenBank/DDBJ databases">
        <title>The genome sequences of Variovorax guangxiensis DSM 27352.</title>
        <authorList>
            <person name="Gao J."/>
            <person name="Sun J."/>
        </authorList>
    </citation>
    <scope>NUCLEOTIDE SEQUENCE [LARGE SCALE GENOMIC DNA]</scope>
    <source>
        <strain evidence="1 2">DSM 27352</strain>
    </source>
</reference>
<dbReference type="RefSeq" id="WP_126025264.1">
    <property type="nucleotide sequence ID" value="NZ_RXFT01000018.1"/>
</dbReference>
<protein>
    <submittedName>
        <fullName evidence="1">Uncharacterized protein</fullName>
    </submittedName>
</protein>
<comment type="caution">
    <text evidence="1">The sequence shown here is derived from an EMBL/GenBank/DDBJ whole genome shotgun (WGS) entry which is preliminary data.</text>
</comment>
<gene>
    <name evidence="1" type="ORF">EJP67_29450</name>
</gene>
<dbReference type="EMBL" id="RXFT01000018">
    <property type="protein sequence ID" value="RUR71180.1"/>
    <property type="molecule type" value="Genomic_DNA"/>
</dbReference>
<dbReference type="Proteomes" id="UP000281118">
    <property type="component" value="Unassembled WGS sequence"/>
</dbReference>
<evidence type="ECO:0000313" key="1">
    <source>
        <dbReference type="EMBL" id="RUR71180.1"/>
    </source>
</evidence>